<sequence length="303" mass="34412">MKIHRGLVSTLIVLLDWLGASVGFASEVQLVTLTAEITVINHSDRDIGRYVHRLSVPVAGHLQQKLVGIRYEHPESIIRKRRRRGDSDYLELRWNIPAESVSTRKVHFDLELSPYDYRSGNRAVAPMTTENYLQPAKYIESDSSAVKRLAAQIESTYETDEERLRAAFLVPQQMIDYQVQSTQGALSAIEHGKGDCTEFAALFVALARAMGYPARMTTEFLFVSRTEFRQPNHHSAEVYLNGSWIPVDPNLALDRKYGYGFGVGTAKKVIISRDFSWVWANLWPRSLGSARNSVDVKVRWKLK</sequence>
<dbReference type="PANTHER" id="PTHR33490">
    <property type="entry name" value="BLR5614 PROTEIN-RELATED"/>
    <property type="match status" value="1"/>
</dbReference>
<dbReference type="RefSeq" id="WP_193194263.1">
    <property type="nucleotide sequence ID" value="NZ_JACZFR010000057.1"/>
</dbReference>
<dbReference type="Gene3D" id="3.10.620.30">
    <property type="match status" value="1"/>
</dbReference>
<evidence type="ECO:0000259" key="1">
    <source>
        <dbReference type="SMART" id="SM00460"/>
    </source>
</evidence>
<proteinExistence type="predicted"/>
<evidence type="ECO:0000313" key="3">
    <source>
        <dbReference type="Proteomes" id="UP001596425"/>
    </source>
</evidence>
<comment type="caution">
    <text evidence="2">The sequence shown here is derived from an EMBL/GenBank/DDBJ whole genome shotgun (WGS) entry which is preliminary data.</text>
</comment>
<accession>A0ABW1YQU6</accession>
<dbReference type="Proteomes" id="UP001596425">
    <property type="component" value="Unassembled WGS sequence"/>
</dbReference>
<organism evidence="2 3">
    <name type="scientific">Microbulbifer taiwanensis</name>
    <dbReference type="NCBI Taxonomy" id="986746"/>
    <lineage>
        <taxon>Bacteria</taxon>
        <taxon>Pseudomonadati</taxon>
        <taxon>Pseudomonadota</taxon>
        <taxon>Gammaproteobacteria</taxon>
        <taxon>Cellvibrionales</taxon>
        <taxon>Microbulbiferaceae</taxon>
        <taxon>Microbulbifer</taxon>
    </lineage>
</organism>
<dbReference type="EMBL" id="JBHSVR010000001">
    <property type="protein sequence ID" value="MFC6635157.1"/>
    <property type="molecule type" value="Genomic_DNA"/>
</dbReference>
<evidence type="ECO:0000313" key="2">
    <source>
        <dbReference type="EMBL" id="MFC6635157.1"/>
    </source>
</evidence>
<dbReference type="SMART" id="SM00460">
    <property type="entry name" value="TGc"/>
    <property type="match status" value="1"/>
</dbReference>
<dbReference type="InterPro" id="IPR038765">
    <property type="entry name" value="Papain-like_cys_pep_sf"/>
</dbReference>
<feature type="domain" description="Transglutaminase-like" evidence="1">
    <location>
        <begin position="188"/>
        <end position="251"/>
    </location>
</feature>
<name>A0ABW1YQU6_9GAMM</name>
<dbReference type="SUPFAM" id="SSF54001">
    <property type="entry name" value="Cysteine proteinases"/>
    <property type="match status" value="1"/>
</dbReference>
<keyword evidence="3" id="KW-1185">Reference proteome</keyword>
<reference evidence="3" key="1">
    <citation type="journal article" date="2019" name="Int. J. Syst. Evol. Microbiol.">
        <title>The Global Catalogue of Microorganisms (GCM) 10K type strain sequencing project: providing services to taxonomists for standard genome sequencing and annotation.</title>
        <authorList>
            <consortium name="The Broad Institute Genomics Platform"/>
            <consortium name="The Broad Institute Genome Sequencing Center for Infectious Disease"/>
            <person name="Wu L."/>
            <person name="Ma J."/>
        </authorList>
    </citation>
    <scope>NUCLEOTIDE SEQUENCE [LARGE SCALE GENOMIC DNA]</scope>
    <source>
        <strain evidence="3">CGMCC 1.13718</strain>
    </source>
</reference>
<dbReference type="InterPro" id="IPR002931">
    <property type="entry name" value="Transglutaminase-like"/>
</dbReference>
<gene>
    <name evidence="2" type="ORF">ACFQBM_17850</name>
</gene>
<protein>
    <submittedName>
        <fullName evidence="2">Transglutaminase family protein</fullName>
    </submittedName>
</protein>
<dbReference type="Pfam" id="PF01841">
    <property type="entry name" value="Transglut_core"/>
    <property type="match status" value="1"/>
</dbReference>